<dbReference type="GeneID" id="63824073"/>
<dbReference type="OrthoDB" id="3058546at2759"/>
<evidence type="ECO:0000313" key="2">
    <source>
        <dbReference type="EMBL" id="KZT06681.1"/>
    </source>
</evidence>
<dbReference type="Proteomes" id="UP000076871">
    <property type="component" value="Unassembled WGS sequence"/>
</dbReference>
<sequence>MLPSPVRSALDIKLALDHASKYLEPIGMCRTKMNLWERHYSGDYEEFSESESIEDAKSESRNEQGTETSTTDRAAASEDNKDRTGIRRLKKLYANRDPPLKDGVLGKPFSLDITRAGCEFSGEIVPQPSIDQSGENDMKVNDNRVSQWFENATVSPFGDVQAQENKVDENVRNAREILASEFRVSPDFLQEIATIWDQNFLPPGVRVEPYKIHLYGPGGKFRTHKDTPEKGLVGTFLVGLGDSTPGDGHLKVLDDYYRADAGTWVAFHPSVPHAVTRIEHGYRAVIAFKVFKREPVPGEEAITAPHDSLQEKTRSEMEHAFAAMHAPFGLLLEHQYCMGTTEFNGFDSMLRDAAVKVAQKHGGEVHFLPVLTMFDGYYYIDSVRSGPPQSKAPVYPLTEAHVNAILQVFRSKDVQSRYGEYNQGNRRLEITKLDVNTGQEWLNSLEDVPFYALDFEKNSLVWKEEIDEGAEYTGNEARPATEDSIYLSYAMVVIAEEEDGEERESENE</sequence>
<proteinExistence type="predicted"/>
<gene>
    <name evidence="2" type="ORF">LAESUDRAFT_714127</name>
</gene>
<keyword evidence="3" id="KW-1185">Reference proteome</keyword>
<feature type="compositionally biased region" description="Basic and acidic residues" evidence="1">
    <location>
        <begin position="54"/>
        <end position="64"/>
    </location>
</feature>
<protein>
    <recommendedName>
        <fullName evidence="4">Prolyl 4-hydroxylase alpha subunit Fe(2+) 2OG dioxygenase domain-containing protein</fullName>
    </recommendedName>
</protein>
<evidence type="ECO:0008006" key="4">
    <source>
        <dbReference type="Google" id="ProtNLM"/>
    </source>
</evidence>
<feature type="region of interest" description="Disordered" evidence="1">
    <location>
        <begin position="47"/>
        <end position="82"/>
    </location>
</feature>
<dbReference type="InParanoid" id="A0A165EBP5"/>
<evidence type="ECO:0000256" key="1">
    <source>
        <dbReference type="SAM" id="MobiDB-lite"/>
    </source>
</evidence>
<dbReference type="EMBL" id="KV427623">
    <property type="protein sequence ID" value="KZT06681.1"/>
    <property type="molecule type" value="Genomic_DNA"/>
</dbReference>
<dbReference type="AlphaFoldDB" id="A0A165EBP5"/>
<accession>A0A165EBP5</accession>
<dbReference type="Gene3D" id="2.60.120.620">
    <property type="entry name" value="q2cbj1_9rhob like domain"/>
    <property type="match status" value="1"/>
</dbReference>
<evidence type="ECO:0000313" key="3">
    <source>
        <dbReference type="Proteomes" id="UP000076871"/>
    </source>
</evidence>
<name>A0A165EBP5_9APHY</name>
<dbReference type="RefSeq" id="XP_040764421.1">
    <property type="nucleotide sequence ID" value="XM_040907044.1"/>
</dbReference>
<dbReference type="PANTHER" id="PTHR33099:SF11">
    <property type="entry name" value="FE2OG DIOXYGENASE DOMAIN-CONTAINING PROTEIN"/>
    <property type="match status" value="1"/>
</dbReference>
<reference evidence="2 3" key="1">
    <citation type="journal article" date="2016" name="Mol. Biol. Evol.">
        <title>Comparative Genomics of Early-Diverging Mushroom-Forming Fungi Provides Insights into the Origins of Lignocellulose Decay Capabilities.</title>
        <authorList>
            <person name="Nagy L.G."/>
            <person name="Riley R."/>
            <person name="Tritt A."/>
            <person name="Adam C."/>
            <person name="Daum C."/>
            <person name="Floudas D."/>
            <person name="Sun H."/>
            <person name="Yadav J.S."/>
            <person name="Pangilinan J."/>
            <person name="Larsson K.H."/>
            <person name="Matsuura K."/>
            <person name="Barry K."/>
            <person name="Labutti K."/>
            <person name="Kuo R."/>
            <person name="Ohm R.A."/>
            <person name="Bhattacharya S.S."/>
            <person name="Shirouzu T."/>
            <person name="Yoshinaga Y."/>
            <person name="Martin F.M."/>
            <person name="Grigoriev I.V."/>
            <person name="Hibbett D.S."/>
        </authorList>
    </citation>
    <scope>NUCLEOTIDE SEQUENCE [LARGE SCALE GENOMIC DNA]</scope>
    <source>
        <strain evidence="2 3">93-53</strain>
    </source>
</reference>
<dbReference type="PANTHER" id="PTHR33099">
    <property type="entry name" value="FE2OG DIOXYGENASE DOMAIN-CONTAINING PROTEIN"/>
    <property type="match status" value="1"/>
</dbReference>
<organism evidence="2 3">
    <name type="scientific">Laetiporus sulphureus 93-53</name>
    <dbReference type="NCBI Taxonomy" id="1314785"/>
    <lineage>
        <taxon>Eukaryota</taxon>
        <taxon>Fungi</taxon>
        <taxon>Dikarya</taxon>
        <taxon>Basidiomycota</taxon>
        <taxon>Agaricomycotina</taxon>
        <taxon>Agaricomycetes</taxon>
        <taxon>Polyporales</taxon>
        <taxon>Laetiporus</taxon>
    </lineage>
</organism>